<dbReference type="Pfam" id="PF13621">
    <property type="entry name" value="Cupin_8"/>
    <property type="match status" value="1"/>
</dbReference>
<dbReference type="Gene3D" id="2.60.120.650">
    <property type="entry name" value="Cupin"/>
    <property type="match status" value="1"/>
</dbReference>
<keyword evidence="2" id="KW-0963">Cytoplasm</keyword>
<organism evidence="5 6">
    <name type="scientific">Drosophila navojoa</name>
    <name type="common">Fruit fly</name>
    <dbReference type="NCBI Taxonomy" id="7232"/>
    <lineage>
        <taxon>Eukaryota</taxon>
        <taxon>Metazoa</taxon>
        <taxon>Ecdysozoa</taxon>
        <taxon>Arthropoda</taxon>
        <taxon>Hexapoda</taxon>
        <taxon>Insecta</taxon>
        <taxon>Pterygota</taxon>
        <taxon>Neoptera</taxon>
        <taxon>Endopterygota</taxon>
        <taxon>Diptera</taxon>
        <taxon>Brachycera</taxon>
        <taxon>Muscomorpha</taxon>
        <taxon>Ephydroidea</taxon>
        <taxon>Drosophilidae</taxon>
        <taxon>Drosophila</taxon>
    </lineage>
</organism>
<dbReference type="GO" id="GO:0005737">
    <property type="term" value="C:cytoplasm"/>
    <property type="evidence" value="ECO:0007669"/>
    <property type="project" value="UniProtKB-SubCell"/>
</dbReference>
<accession>A0A484BRC0</accession>
<sequence length="453" mass="52508">MKFELKFTRQCGAIYLTTDGASWLNRAATAAVDKQLSRLIALPFTVDNQIVYMATDLSSQLRDIILNTHVPLVLPDFPINWECFDDSLQNWCTRYDQDANVDSLPAFESMDVTDCETPQWERKRKRVKMTMQKFLHNFTMTVDKQPKEWAAYQYVRAHDMPPSCLSGIDFKCFGFAEHQNDYSLWLGSKGANTPCHYDTYGVNVVVQAYGSKSWLLFPPETPLQSTRIPYEESSVYCLENFYAPEPDKLQHYEQFQEHAYHCLLQPGDVLIVPRQWWHYVEAVSTSLSVNYWVPLKSDLDLTFDELLVKHVVESFVKGESNALKQYLLNPNQLDEIAESASSLFSQFEKAVLKPNLDNKRKLWDTDYLTESEVLQLLRSVRVHIRALDVMPKEAYSQLITDNAKRHTQGRSERKEDAIISSTLEQLINSMCAPRCIASIKQEFFRRLKQMDRS</sequence>
<reference evidence="5 6" key="1">
    <citation type="journal article" date="2019" name="J. Hered.">
        <title>An Improved Genome Assembly for Drosophila navojoa, the Basal Species in the mojavensis Cluster.</title>
        <authorList>
            <person name="Vanderlinde T."/>
            <person name="Dupim E.G."/>
            <person name="Nazario-Yepiz N.O."/>
            <person name="Carvalho A.B."/>
        </authorList>
    </citation>
    <scope>NUCLEOTIDE SEQUENCE [LARGE SCALE GENOMIC DNA]</scope>
    <source>
        <strain evidence="5">Navoj_Jal97</strain>
        <tissue evidence="5">Whole organism</tissue>
    </source>
</reference>
<evidence type="ECO:0000256" key="1">
    <source>
        <dbReference type="ARBA" id="ARBA00004496"/>
    </source>
</evidence>
<keyword evidence="6" id="KW-1185">Reference proteome</keyword>
<comment type="caution">
    <text evidence="5">The sequence shown here is derived from an EMBL/GenBank/DDBJ whole genome shotgun (WGS) entry which is preliminary data.</text>
</comment>
<dbReference type="InterPro" id="IPR003347">
    <property type="entry name" value="JmjC_dom"/>
</dbReference>
<dbReference type="AlphaFoldDB" id="A0A484BRC0"/>
<dbReference type="SMART" id="SM00558">
    <property type="entry name" value="JmjC"/>
    <property type="match status" value="1"/>
</dbReference>
<gene>
    <name evidence="5" type="ORF">AWZ03_002154</name>
</gene>
<feature type="domain" description="JmjC" evidence="4">
    <location>
        <begin position="149"/>
        <end position="308"/>
    </location>
</feature>
<dbReference type="PANTHER" id="PTHR12461">
    <property type="entry name" value="HYPOXIA-INDUCIBLE FACTOR 1 ALPHA INHIBITOR-RELATED"/>
    <property type="match status" value="1"/>
</dbReference>
<protein>
    <recommendedName>
        <fullName evidence="4">JmjC domain-containing protein</fullName>
    </recommendedName>
</protein>
<evidence type="ECO:0000259" key="4">
    <source>
        <dbReference type="PROSITE" id="PS51184"/>
    </source>
</evidence>
<comment type="subcellular location">
    <subcellularLocation>
        <location evidence="1">Cytoplasm</location>
    </subcellularLocation>
</comment>
<dbReference type="Proteomes" id="UP000295192">
    <property type="component" value="Unassembled WGS sequence"/>
</dbReference>
<proteinExistence type="predicted"/>
<dbReference type="EMBL" id="LSRL02000009">
    <property type="protein sequence ID" value="TDG51359.1"/>
    <property type="molecule type" value="Genomic_DNA"/>
</dbReference>
<evidence type="ECO:0000256" key="2">
    <source>
        <dbReference type="ARBA" id="ARBA00022490"/>
    </source>
</evidence>
<dbReference type="STRING" id="7232.A0A484BRC0"/>
<dbReference type="InterPro" id="IPR041667">
    <property type="entry name" value="Cupin_8"/>
</dbReference>
<evidence type="ECO:0000313" key="6">
    <source>
        <dbReference type="Proteomes" id="UP000295192"/>
    </source>
</evidence>
<comment type="function">
    <text evidence="3">May play a role in cellular stress response.</text>
</comment>
<dbReference type="PROSITE" id="PS51184">
    <property type="entry name" value="JMJC"/>
    <property type="match status" value="1"/>
</dbReference>
<dbReference type="SUPFAM" id="SSF51197">
    <property type="entry name" value="Clavaminate synthase-like"/>
    <property type="match status" value="1"/>
</dbReference>
<dbReference type="PANTHER" id="PTHR12461:SF43">
    <property type="entry name" value="HSPB1-ASSOCIATED PROTEIN 1"/>
    <property type="match status" value="1"/>
</dbReference>
<evidence type="ECO:0000313" key="5">
    <source>
        <dbReference type="EMBL" id="TDG51359.1"/>
    </source>
</evidence>
<name>A0A484BRC0_DRONA</name>
<dbReference type="OrthoDB" id="438164at2759"/>
<dbReference type="OMA" id="PQWERKR"/>
<evidence type="ECO:0000256" key="3">
    <source>
        <dbReference type="ARBA" id="ARBA00037342"/>
    </source>
</evidence>